<keyword evidence="3 8" id="KW-0813">Transport</keyword>
<feature type="transmembrane region" description="Helical" evidence="8">
    <location>
        <begin position="105"/>
        <end position="124"/>
    </location>
</feature>
<dbReference type="EMBL" id="FNYH01000001">
    <property type="protein sequence ID" value="SEI37597.1"/>
    <property type="molecule type" value="Genomic_DNA"/>
</dbReference>
<evidence type="ECO:0000313" key="10">
    <source>
        <dbReference type="EMBL" id="SEI37597.1"/>
    </source>
</evidence>
<dbReference type="CDD" id="cd06261">
    <property type="entry name" value="TM_PBP2"/>
    <property type="match status" value="1"/>
</dbReference>
<keyword evidence="4" id="KW-1003">Cell membrane</keyword>
<dbReference type="InterPro" id="IPR035906">
    <property type="entry name" value="MetI-like_sf"/>
</dbReference>
<dbReference type="STRING" id="64971.SAMN05421831_10166"/>
<evidence type="ECO:0000256" key="8">
    <source>
        <dbReference type="RuleBase" id="RU363032"/>
    </source>
</evidence>
<keyword evidence="5 8" id="KW-0812">Transmembrane</keyword>
<evidence type="ECO:0000313" key="11">
    <source>
        <dbReference type="Proteomes" id="UP000242999"/>
    </source>
</evidence>
<sequence length="289" mass="32816">MLHFFQRPRSPFKTGVLVLIWGWMLTFVLLPNVMIIFTSVMTRGDSHFIEWQLTLDNYIRVFDPLYLQVFISSLWMAVITTLICLIIGYPFAFAISRFPAHVKPFLMLLVIIPFWTNSLVRTYALKVLLATKGLLNQSLLSLGLIDTPLRMLYTEGAVILGLVYVLLPFMILPLYAVFDQLNYNYIEAAQDLGASKIKTFWHLVIPLTMPGIIAGSLLVLLPAMGMFYIADLLGGAKHLLIGNLIKNQFLDARDWPFGATASIFLTSAMAILLYAYWRSIKLMKQQVNV</sequence>
<evidence type="ECO:0000256" key="2">
    <source>
        <dbReference type="ARBA" id="ARBA00007069"/>
    </source>
</evidence>
<feature type="transmembrane region" description="Helical" evidence="8">
    <location>
        <begin position="12"/>
        <end position="37"/>
    </location>
</feature>
<dbReference type="RefSeq" id="WP_093307713.1">
    <property type="nucleotide sequence ID" value="NZ_FNYH01000001.1"/>
</dbReference>
<keyword evidence="7 8" id="KW-0472">Membrane</keyword>
<dbReference type="Proteomes" id="UP000242999">
    <property type="component" value="Unassembled WGS sequence"/>
</dbReference>
<keyword evidence="6 8" id="KW-1133">Transmembrane helix</keyword>
<reference evidence="11" key="1">
    <citation type="submission" date="2016-10" db="EMBL/GenBank/DDBJ databases">
        <authorList>
            <person name="Varghese N."/>
            <person name="Submissions S."/>
        </authorList>
    </citation>
    <scope>NUCLEOTIDE SEQUENCE [LARGE SCALE GENOMIC DNA]</scope>
    <source>
        <strain evidence="11">DSM 7165</strain>
    </source>
</reference>
<proteinExistence type="inferred from homology"/>
<protein>
    <submittedName>
        <fullName evidence="10">Spermidine/putrescine transport system permease protein</fullName>
    </submittedName>
</protein>
<dbReference type="GO" id="GO:0055085">
    <property type="term" value="P:transmembrane transport"/>
    <property type="evidence" value="ECO:0007669"/>
    <property type="project" value="InterPro"/>
</dbReference>
<evidence type="ECO:0000256" key="1">
    <source>
        <dbReference type="ARBA" id="ARBA00004651"/>
    </source>
</evidence>
<dbReference type="Gene3D" id="1.10.3720.10">
    <property type="entry name" value="MetI-like"/>
    <property type="match status" value="1"/>
</dbReference>
<dbReference type="AlphaFoldDB" id="A0A1H6QBP5"/>
<evidence type="ECO:0000259" key="9">
    <source>
        <dbReference type="PROSITE" id="PS50928"/>
    </source>
</evidence>
<dbReference type="GO" id="GO:0005886">
    <property type="term" value="C:plasma membrane"/>
    <property type="evidence" value="ECO:0007669"/>
    <property type="project" value="UniProtKB-SubCell"/>
</dbReference>
<feature type="transmembrane region" description="Helical" evidence="8">
    <location>
        <begin position="65"/>
        <end position="93"/>
    </location>
</feature>
<dbReference type="PROSITE" id="PS50928">
    <property type="entry name" value="ABC_TM1"/>
    <property type="match status" value="1"/>
</dbReference>
<dbReference type="SUPFAM" id="SSF161098">
    <property type="entry name" value="MetI-like"/>
    <property type="match status" value="1"/>
</dbReference>
<feature type="transmembrane region" description="Helical" evidence="8">
    <location>
        <begin position="157"/>
        <end position="178"/>
    </location>
</feature>
<comment type="subcellular location">
    <subcellularLocation>
        <location evidence="1 8">Cell membrane</location>
        <topology evidence="1 8">Multi-pass membrane protein</topology>
    </subcellularLocation>
</comment>
<accession>A0A1H6QBP5</accession>
<dbReference type="NCBIfam" id="NF007044">
    <property type="entry name" value="PRK09497.1"/>
    <property type="match status" value="1"/>
</dbReference>
<feature type="transmembrane region" description="Helical" evidence="8">
    <location>
        <begin position="255"/>
        <end position="277"/>
    </location>
</feature>
<keyword evidence="11" id="KW-1185">Reference proteome</keyword>
<feature type="transmembrane region" description="Helical" evidence="8">
    <location>
        <begin position="199"/>
        <end position="230"/>
    </location>
</feature>
<dbReference type="PANTHER" id="PTHR42929:SF1">
    <property type="entry name" value="INNER MEMBRANE ABC TRANSPORTER PERMEASE PROTEIN YDCU-RELATED"/>
    <property type="match status" value="1"/>
</dbReference>
<gene>
    <name evidence="10" type="ORF">SAMN05421831_10166</name>
</gene>
<feature type="domain" description="ABC transmembrane type-1" evidence="9">
    <location>
        <begin position="70"/>
        <end position="276"/>
    </location>
</feature>
<name>A0A1H6QBP5_9GAMM</name>
<dbReference type="InterPro" id="IPR000515">
    <property type="entry name" value="MetI-like"/>
</dbReference>
<evidence type="ECO:0000256" key="7">
    <source>
        <dbReference type="ARBA" id="ARBA00023136"/>
    </source>
</evidence>
<dbReference type="OrthoDB" id="9807047at2"/>
<organism evidence="10 11">
    <name type="scientific">Allopseudospirillum japonicum</name>
    <dbReference type="NCBI Taxonomy" id="64971"/>
    <lineage>
        <taxon>Bacteria</taxon>
        <taxon>Pseudomonadati</taxon>
        <taxon>Pseudomonadota</taxon>
        <taxon>Gammaproteobacteria</taxon>
        <taxon>Oceanospirillales</taxon>
        <taxon>Oceanospirillaceae</taxon>
        <taxon>Allopseudospirillum</taxon>
    </lineage>
</organism>
<dbReference type="PANTHER" id="PTHR42929">
    <property type="entry name" value="INNER MEMBRANE ABC TRANSPORTER PERMEASE PROTEIN YDCU-RELATED-RELATED"/>
    <property type="match status" value="1"/>
</dbReference>
<evidence type="ECO:0000256" key="4">
    <source>
        <dbReference type="ARBA" id="ARBA00022475"/>
    </source>
</evidence>
<comment type="similarity">
    <text evidence="2">Belongs to the binding-protein-dependent transport system permease family. CysTW subfamily.</text>
</comment>
<evidence type="ECO:0000256" key="5">
    <source>
        <dbReference type="ARBA" id="ARBA00022692"/>
    </source>
</evidence>
<dbReference type="Pfam" id="PF00528">
    <property type="entry name" value="BPD_transp_1"/>
    <property type="match status" value="1"/>
</dbReference>
<evidence type="ECO:0000256" key="3">
    <source>
        <dbReference type="ARBA" id="ARBA00022448"/>
    </source>
</evidence>
<evidence type="ECO:0000256" key="6">
    <source>
        <dbReference type="ARBA" id="ARBA00022989"/>
    </source>
</evidence>